<comment type="caution">
    <text evidence="17">The sequence shown here is derived from an EMBL/GenBank/DDBJ whole genome shotgun (WGS) entry which is preliminary data.</text>
</comment>
<keyword evidence="7" id="KW-0325">Glycoprotein</keyword>
<dbReference type="Pfam" id="PF00295">
    <property type="entry name" value="Glyco_hydro_28"/>
    <property type="match status" value="1"/>
</dbReference>
<dbReference type="EC" id="3.2.1.67" evidence="13"/>
<comment type="catalytic activity">
    <reaction evidence="14">
        <text>[(1-&gt;4)-alpha-D-galacturonosyl](n) + H2O = alpha-D-galacturonate + [(1-&gt;4)-alpha-D-galacturonosyl](n-1)</text>
        <dbReference type="Rhea" id="RHEA:14117"/>
        <dbReference type="Rhea" id="RHEA-COMP:14570"/>
        <dbReference type="Rhea" id="RHEA-COMP:14572"/>
        <dbReference type="ChEBI" id="CHEBI:15377"/>
        <dbReference type="ChEBI" id="CHEBI:58658"/>
        <dbReference type="ChEBI" id="CHEBI:140523"/>
        <dbReference type="EC" id="3.2.1.67"/>
    </reaction>
</comment>
<protein>
    <recommendedName>
        <fullName evidence="13">galacturonan 1,4-alpha-galacturonidase</fullName>
        <ecNumber evidence="13">3.2.1.67</ecNumber>
    </recommendedName>
</protein>
<evidence type="ECO:0000256" key="11">
    <source>
        <dbReference type="ARBA" id="ARBA00023326"/>
    </source>
</evidence>
<keyword evidence="3" id="KW-0964">Secreted</keyword>
<dbReference type="AlphaFoldDB" id="A0A4U0TZ16"/>
<keyword evidence="5 15" id="KW-0378">Hydrolase</keyword>
<sequence>MSPKILVVVGATGGQGSGVIHHFQHHYSHIKLRGLTRTPTSPAALSLAKTGVEMIQADLNDLASLKQAFKSANYIFAYTDFGSIISSPAVMGRFTAGDLVPPIGAESYKIEVQQGRNIADAAAGVPELERLVWSGLADVRKWSAGKYTRVFHFDAKAAVTAYTFGHEGLRGKVRCVQMGAFLGNFVKGLEMFGFSVGDDGQGGKSAVWRSPFPSRLPLPWVDVEKDTGAFVKALIDVPTPTQVLAVSEWMSSTAWLELWSKTTGIKSRYEEVGEKESTSDDPSGVKLQFYQSARFLTEFGFTGGDPELLLPEDLEKEGFAVPRTRVEDYVEREDCKNNATDDVPSILKAFEHCGHGGDIVFPEGQSYHINSKLNPVVNDVTIEWRGEWVFSEDIDYWRHNNYHIEFQNHAAGFVLTGDHIRIDGHGTGGIDGNGEVWYYAERGNSTPGATQPGRPIPFQLWNISDVTIKNFHVVQPQLWAINMMNATDIVADNIYVNATSPQAPPGYNWVQNTDGFNTLDTRNVNLTNFVYQGGDDCVAIKPRTFNFYGHNITCHSGNGIAIGSLGQYLTDASVANIVIDHATIIPGGAQGYIGNAAYIKTWVGELVSGGDRDYESDYQPRGGGWGHVTNILFSNFNVLGAKAGGSITQDSGDNGTAAGTSNMLISNVAFVNFTGHLDDRSKAAGVSCSAPNPCYNIDYRNYTLYTSANETSRGMASCEWVEEGGVHGVDC</sequence>
<dbReference type="SUPFAM" id="SSF51126">
    <property type="entry name" value="Pectin lyase-like"/>
    <property type="match status" value="1"/>
</dbReference>
<gene>
    <name evidence="17" type="ORF">B0A50_04953</name>
</gene>
<evidence type="ECO:0000256" key="9">
    <source>
        <dbReference type="ARBA" id="ARBA00023295"/>
    </source>
</evidence>
<evidence type="ECO:0000256" key="13">
    <source>
        <dbReference type="ARBA" id="ARBA00038933"/>
    </source>
</evidence>
<dbReference type="Pfam" id="PF05368">
    <property type="entry name" value="NmrA"/>
    <property type="match status" value="1"/>
</dbReference>
<evidence type="ECO:0000256" key="6">
    <source>
        <dbReference type="ARBA" id="ARBA00023157"/>
    </source>
</evidence>
<evidence type="ECO:0000259" key="16">
    <source>
        <dbReference type="Pfam" id="PF05368"/>
    </source>
</evidence>
<keyword evidence="9 15" id="KW-0326">Glycosidase</keyword>
<evidence type="ECO:0000313" key="18">
    <source>
        <dbReference type="Proteomes" id="UP000308549"/>
    </source>
</evidence>
<dbReference type="GO" id="GO:0000272">
    <property type="term" value="P:polysaccharide catabolic process"/>
    <property type="evidence" value="ECO:0007669"/>
    <property type="project" value="UniProtKB-KW"/>
</dbReference>
<evidence type="ECO:0000256" key="12">
    <source>
        <dbReference type="ARBA" id="ARBA00037312"/>
    </source>
</evidence>
<dbReference type="EMBL" id="NAJL01000023">
    <property type="protein sequence ID" value="TKA27342.1"/>
    <property type="molecule type" value="Genomic_DNA"/>
</dbReference>
<evidence type="ECO:0000256" key="7">
    <source>
        <dbReference type="ARBA" id="ARBA00023180"/>
    </source>
</evidence>
<evidence type="ECO:0000313" key="17">
    <source>
        <dbReference type="EMBL" id="TKA27342.1"/>
    </source>
</evidence>
<evidence type="ECO:0000256" key="10">
    <source>
        <dbReference type="ARBA" id="ARBA00023316"/>
    </source>
</evidence>
<dbReference type="SUPFAM" id="SSF51735">
    <property type="entry name" value="NAD(P)-binding Rossmann-fold domains"/>
    <property type="match status" value="1"/>
</dbReference>
<keyword evidence="4" id="KW-0732">Signal</keyword>
<dbReference type="Gene3D" id="3.40.50.720">
    <property type="entry name" value="NAD(P)-binding Rossmann-like Domain"/>
    <property type="match status" value="1"/>
</dbReference>
<dbReference type="InterPro" id="IPR011050">
    <property type="entry name" value="Pectin_lyase_fold/virulence"/>
</dbReference>
<dbReference type="PANTHER" id="PTHR31736">
    <property type="match status" value="1"/>
</dbReference>
<dbReference type="GO" id="GO:0071555">
    <property type="term" value="P:cell wall organization"/>
    <property type="evidence" value="ECO:0007669"/>
    <property type="project" value="UniProtKB-KW"/>
</dbReference>
<dbReference type="InterPro" id="IPR012334">
    <property type="entry name" value="Pectin_lyas_fold"/>
</dbReference>
<keyword evidence="18" id="KW-1185">Reference proteome</keyword>
<comment type="similarity">
    <text evidence="2 15">Belongs to the glycosyl hydrolase 28 family.</text>
</comment>
<evidence type="ECO:0000256" key="3">
    <source>
        <dbReference type="ARBA" id="ARBA00022525"/>
    </source>
</evidence>
<dbReference type="PANTHER" id="PTHR31736:SF12">
    <property type="entry name" value="EXO-POLYGALACTURONASE, PUTATIVE-RELATED"/>
    <property type="match status" value="1"/>
</dbReference>
<keyword evidence="11" id="KW-0624">Polysaccharide degradation</keyword>
<evidence type="ECO:0000256" key="1">
    <source>
        <dbReference type="ARBA" id="ARBA00004613"/>
    </source>
</evidence>
<keyword evidence="10" id="KW-0961">Cell wall biogenesis/degradation</keyword>
<comment type="function">
    <text evidence="12">Specific in hydrolyzing the terminal glycosidic bond of polygalacturonic acid and oligogalacturonates.</text>
</comment>
<dbReference type="InterPro" id="IPR036291">
    <property type="entry name" value="NAD(P)-bd_dom_sf"/>
</dbReference>
<dbReference type="GO" id="GO:0004650">
    <property type="term" value="F:polygalacturonase activity"/>
    <property type="evidence" value="ECO:0007669"/>
    <property type="project" value="InterPro"/>
</dbReference>
<evidence type="ECO:0000256" key="2">
    <source>
        <dbReference type="ARBA" id="ARBA00008834"/>
    </source>
</evidence>
<evidence type="ECO:0000256" key="15">
    <source>
        <dbReference type="RuleBase" id="RU361169"/>
    </source>
</evidence>
<evidence type="ECO:0000256" key="8">
    <source>
        <dbReference type="ARBA" id="ARBA00023277"/>
    </source>
</evidence>
<keyword evidence="8" id="KW-0119">Carbohydrate metabolism</keyword>
<dbReference type="OrthoDB" id="339764at2759"/>
<dbReference type="Gene3D" id="3.90.25.10">
    <property type="entry name" value="UDP-galactose 4-epimerase, domain 1"/>
    <property type="match status" value="1"/>
</dbReference>
<accession>A0A4U0TZ16</accession>
<dbReference type="GO" id="GO:0047911">
    <property type="term" value="F:galacturan 1,4-alpha-galacturonidase activity"/>
    <property type="evidence" value="ECO:0007669"/>
    <property type="project" value="UniProtKB-EC"/>
</dbReference>
<dbReference type="Gene3D" id="2.160.20.10">
    <property type="entry name" value="Single-stranded right-handed beta-helix, Pectin lyase-like"/>
    <property type="match status" value="1"/>
</dbReference>
<dbReference type="Proteomes" id="UP000308549">
    <property type="component" value="Unassembled WGS sequence"/>
</dbReference>
<feature type="domain" description="NmrA-like" evidence="16">
    <location>
        <begin position="4"/>
        <end position="302"/>
    </location>
</feature>
<organism evidence="17 18">
    <name type="scientific">Salinomyces thailandicus</name>
    <dbReference type="NCBI Taxonomy" id="706561"/>
    <lineage>
        <taxon>Eukaryota</taxon>
        <taxon>Fungi</taxon>
        <taxon>Dikarya</taxon>
        <taxon>Ascomycota</taxon>
        <taxon>Pezizomycotina</taxon>
        <taxon>Dothideomycetes</taxon>
        <taxon>Dothideomycetidae</taxon>
        <taxon>Mycosphaerellales</taxon>
        <taxon>Teratosphaeriaceae</taxon>
        <taxon>Salinomyces</taxon>
    </lineage>
</organism>
<evidence type="ECO:0000256" key="4">
    <source>
        <dbReference type="ARBA" id="ARBA00022729"/>
    </source>
</evidence>
<keyword evidence="6" id="KW-1015">Disulfide bond</keyword>
<evidence type="ECO:0000256" key="5">
    <source>
        <dbReference type="ARBA" id="ARBA00022801"/>
    </source>
</evidence>
<name>A0A4U0TZ16_9PEZI</name>
<reference evidence="17 18" key="1">
    <citation type="submission" date="2017-03" db="EMBL/GenBank/DDBJ databases">
        <title>Genomes of endolithic fungi from Antarctica.</title>
        <authorList>
            <person name="Coleine C."/>
            <person name="Masonjones S."/>
            <person name="Stajich J.E."/>
        </authorList>
    </citation>
    <scope>NUCLEOTIDE SEQUENCE [LARGE SCALE GENOMIC DNA]</scope>
    <source>
        <strain evidence="17 18">CCFEE 6315</strain>
    </source>
</reference>
<dbReference type="InterPro" id="IPR008030">
    <property type="entry name" value="NmrA-like"/>
</dbReference>
<dbReference type="InterPro" id="IPR000743">
    <property type="entry name" value="Glyco_hydro_28"/>
</dbReference>
<dbReference type="GO" id="GO:0005576">
    <property type="term" value="C:extracellular region"/>
    <property type="evidence" value="ECO:0007669"/>
    <property type="project" value="UniProtKB-SubCell"/>
</dbReference>
<proteinExistence type="inferred from homology"/>
<comment type="subcellular location">
    <subcellularLocation>
        <location evidence="1">Secreted</location>
    </subcellularLocation>
</comment>
<evidence type="ECO:0000256" key="14">
    <source>
        <dbReference type="ARBA" id="ARBA00048766"/>
    </source>
</evidence>